<dbReference type="Gene3D" id="3.30.1360.40">
    <property type="match status" value="1"/>
</dbReference>
<gene>
    <name evidence="5" type="ORF">E0702_18075</name>
</gene>
<dbReference type="Pfam" id="PF00521">
    <property type="entry name" value="DNA_topoisoIV"/>
    <property type="match status" value="1"/>
</dbReference>
<comment type="caution">
    <text evidence="5">The sequence shown here is derived from an EMBL/GenBank/DDBJ whole genome shotgun (WGS) entry which is preliminary data.</text>
</comment>
<dbReference type="InterPro" id="IPR013760">
    <property type="entry name" value="Topo_IIA-like_dom_sf"/>
</dbReference>
<feature type="domain" description="Topo IIA-type catalytic" evidence="4">
    <location>
        <begin position="1"/>
        <end position="80"/>
    </location>
</feature>
<dbReference type="InterPro" id="IPR002205">
    <property type="entry name" value="Topo_IIA_dom_A"/>
</dbReference>
<evidence type="ECO:0000256" key="1">
    <source>
        <dbReference type="ARBA" id="ARBA00000185"/>
    </source>
</evidence>
<name>A0ABY2D4I5_9GAMM</name>
<evidence type="ECO:0000313" key="5">
    <source>
        <dbReference type="EMBL" id="TDA77904.1"/>
    </source>
</evidence>
<dbReference type="SUPFAM" id="SSF56719">
    <property type="entry name" value="Type II DNA topoisomerase"/>
    <property type="match status" value="1"/>
</dbReference>
<protein>
    <recommendedName>
        <fullName evidence="4">Topo IIA-type catalytic domain-containing protein</fullName>
    </recommendedName>
</protein>
<keyword evidence="3" id="KW-0238">DNA-binding</keyword>
<feature type="non-terminal residue" evidence="5">
    <location>
        <position position="80"/>
    </location>
</feature>
<keyword evidence="2" id="KW-0413">Isomerase</keyword>
<evidence type="ECO:0000313" key="6">
    <source>
        <dbReference type="Proteomes" id="UP000294823"/>
    </source>
</evidence>
<sequence>DLMKKTAELVNEKKIEGIASVRDETSRKGRRLVYVLKKDAIPNIVLNKLFKYTALQTSFSINNIALVNGRPELLNLKDLI</sequence>
<dbReference type="PANTHER" id="PTHR43493">
    <property type="entry name" value="DNA GYRASE/TOPOISOMERASE SUBUNIT A"/>
    <property type="match status" value="1"/>
</dbReference>
<evidence type="ECO:0000256" key="3">
    <source>
        <dbReference type="PROSITE-ProRule" id="PRU01384"/>
    </source>
</evidence>
<keyword evidence="2" id="KW-0799">Topoisomerase</keyword>
<dbReference type="PROSITE" id="PS52040">
    <property type="entry name" value="TOPO_IIA"/>
    <property type="match status" value="1"/>
</dbReference>
<evidence type="ECO:0000256" key="2">
    <source>
        <dbReference type="ARBA" id="ARBA00023029"/>
    </source>
</evidence>
<accession>A0ABY2D4I5</accession>
<proteinExistence type="predicted"/>
<dbReference type="PANTHER" id="PTHR43493:SF5">
    <property type="entry name" value="DNA GYRASE SUBUNIT A, CHLOROPLASTIC_MITOCHONDRIAL"/>
    <property type="match status" value="1"/>
</dbReference>
<comment type="caution">
    <text evidence="3">Lacks conserved residue(s) required for the propagation of feature annotation.</text>
</comment>
<comment type="catalytic activity">
    <reaction evidence="1">
        <text>ATP-dependent breakage, passage and rejoining of double-stranded DNA.</text>
        <dbReference type="EC" id="5.6.2.2"/>
    </reaction>
</comment>
<reference evidence="5 6" key="1">
    <citation type="submission" date="2019-03" db="EMBL/GenBank/DDBJ databases">
        <title>Halomonas marinisediminis sp. nov., a moderately halophilic bacterium isolated from the Bohai Gulf.</title>
        <authorList>
            <person name="Ji X."/>
        </authorList>
    </citation>
    <scope>NUCLEOTIDE SEQUENCE [LARGE SCALE GENOMIC DNA]</scope>
    <source>
        <strain evidence="5 6">204</strain>
    </source>
</reference>
<dbReference type="EMBL" id="SLTR01000638">
    <property type="protein sequence ID" value="TDA77904.1"/>
    <property type="molecule type" value="Genomic_DNA"/>
</dbReference>
<organism evidence="5 6">
    <name type="scientific">Halomonas marinisediminis</name>
    <dbReference type="NCBI Taxonomy" id="2546095"/>
    <lineage>
        <taxon>Bacteria</taxon>
        <taxon>Pseudomonadati</taxon>
        <taxon>Pseudomonadota</taxon>
        <taxon>Gammaproteobacteria</taxon>
        <taxon>Oceanospirillales</taxon>
        <taxon>Halomonadaceae</taxon>
        <taxon>Halomonas</taxon>
    </lineage>
</organism>
<dbReference type="Proteomes" id="UP000294823">
    <property type="component" value="Unassembled WGS sequence"/>
</dbReference>
<keyword evidence="6" id="KW-1185">Reference proteome</keyword>
<dbReference type="InterPro" id="IPR050220">
    <property type="entry name" value="Type_II_DNA_Topoisomerases"/>
</dbReference>
<evidence type="ECO:0000259" key="4">
    <source>
        <dbReference type="PROSITE" id="PS52040"/>
    </source>
</evidence>
<feature type="non-terminal residue" evidence="5">
    <location>
        <position position="1"/>
    </location>
</feature>